<keyword evidence="4" id="KW-1185">Reference proteome</keyword>
<proteinExistence type="predicted"/>
<reference evidence="3 4" key="1">
    <citation type="journal article" date="2013" name="Genome Announc.">
        <title>Genome Sequence of Moraxella macacae 0408225, a Novel Bacterial Species Isolated from a Cynomolgus Macaque with Epistaxis.</title>
        <authorList>
            <person name="Ladner J.T."/>
            <person name="Whitehouse C.A."/>
            <person name="Koroleva G.I."/>
            <person name="Palacios G.F."/>
        </authorList>
    </citation>
    <scope>NUCLEOTIDE SEQUENCE [LARGE SCALE GENOMIC DNA]</scope>
    <source>
        <strain evidence="3 4">0408225</strain>
    </source>
</reference>
<dbReference type="Pfam" id="PF15608">
    <property type="entry name" value="PELOTA_1"/>
    <property type="match status" value="1"/>
</dbReference>
<dbReference type="PIRSF" id="PIRSF020979">
    <property type="entry name" value="UCP020979"/>
    <property type="match status" value="1"/>
</dbReference>
<dbReference type="Pfam" id="PF11202">
    <property type="entry name" value="StiP"/>
    <property type="match status" value="1"/>
</dbReference>
<dbReference type="OrthoDB" id="1663315at2"/>
<accession>L2F910</accession>
<sequence>MKIQPVFFGSYLPTDVNFLLKKLSKQQVHSTDVIKKEQLIQSGKRHYSQMLTLEEPPTDTHQQLFLQALAMGKSRMATEIYQLAKTLHKQFANHQFNKKPLVLISLVRAGIPIGVLLQRIFADKSMGCNLTSVHFGISIIRDRGLDKQALHTILQAYPDSPLLFVDGWTGKGAIYGELQQSLAEFNHNHHPFFANIFHQNLKPSPQTTKHNPTIPLVTLADPANVAWLSASHDDWLMPAGLLNSTVSGLISRTLLNENPNDFHGCLYYDNLEKFDNSLFFINEILQTIQQNLANLQKLPLLIPKPQPSFATQGLILQLAKQFGIDNLNRIKPTLAEATRAVLRRNPDRVLVQCYNQDTMLLRYLCEQKAVAIDVVGDKIAPYQAITLIKNTNNTANIS</sequence>
<comment type="caution">
    <text evidence="3">The sequence shown here is derived from an EMBL/GenBank/DDBJ whole genome shotgun (WGS) entry which is preliminary data.</text>
</comment>
<evidence type="ECO:0000259" key="1">
    <source>
        <dbReference type="Pfam" id="PF11202"/>
    </source>
</evidence>
<dbReference type="InterPro" id="IPR028157">
    <property type="entry name" value="PELOTA_dom"/>
</dbReference>
<dbReference type="InterPro" id="IPR048336">
    <property type="entry name" value="StiP-like"/>
</dbReference>
<organism evidence="3 4">
    <name type="scientific">Moraxella macacae 0408225</name>
    <dbReference type="NCBI Taxonomy" id="1230338"/>
    <lineage>
        <taxon>Bacteria</taxon>
        <taxon>Pseudomonadati</taxon>
        <taxon>Pseudomonadota</taxon>
        <taxon>Gammaproteobacteria</taxon>
        <taxon>Moraxellales</taxon>
        <taxon>Moraxellaceae</taxon>
        <taxon>Moraxella</taxon>
    </lineage>
</organism>
<dbReference type="EMBL" id="ANIN01000001">
    <property type="protein sequence ID" value="ELA09522.1"/>
    <property type="molecule type" value="Genomic_DNA"/>
</dbReference>
<dbReference type="InterPro" id="IPR011215">
    <property type="entry name" value="StiP_N"/>
</dbReference>
<dbReference type="STRING" id="1230338.MOMA_03930"/>
<feature type="domain" description="Cysteine protease StiP N-terminal" evidence="1">
    <location>
        <begin position="9"/>
        <end position="284"/>
    </location>
</feature>
<dbReference type="RefSeq" id="WP_009767341.1">
    <property type="nucleotide sequence ID" value="NZ_ANIN01000001.1"/>
</dbReference>
<protein>
    <submittedName>
        <fullName evidence="3">Uncharacterized protein</fullName>
    </submittedName>
</protein>
<dbReference type="PATRIC" id="fig|1230338.3.peg.852"/>
<dbReference type="AlphaFoldDB" id="L2F910"/>
<evidence type="ECO:0000259" key="2">
    <source>
        <dbReference type="Pfam" id="PF15608"/>
    </source>
</evidence>
<feature type="domain" description="PELOTA RNA-binding" evidence="2">
    <location>
        <begin position="314"/>
        <end position="390"/>
    </location>
</feature>
<name>L2F910_9GAMM</name>
<dbReference type="eggNOG" id="COG1358">
    <property type="taxonomic scope" value="Bacteria"/>
</dbReference>
<gene>
    <name evidence="3" type="ORF">MOMA_03930</name>
</gene>
<dbReference type="Proteomes" id="UP000023795">
    <property type="component" value="Unassembled WGS sequence"/>
</dbReference>
<evidence type="ECO:0000313" key="3">
    <source>
        <dbReference type="EMBL" id="ELA09522.1"/>
    </source>
</evidence>
<evidence type="ECO:0000313" key="4">
    <source>
        <dbReference type="Proteomes" id="UP000023795"/>
    </source>
</evidence>